<dbReference type="Gene3D" id="3.30.450.80">
    <property type="entry name" value="Transcription factor LuxR-like, autoinducer-binding domain"/>
    <property type="match status" value="1"/>
</dbReference>
<feature type="domain" description="HTH luxR-type" evidence="4">
    <location>
        <begin position="180"/>
        <end position="245"/>
    </location>
</feature>
<dbReference type="SMART" id="SM00421">
    <property type="entry name" value="HTH_LUXR"/>
    <property type="match status" value="1"/>
</dbReference>
<protein>
    <submittedName>
        <fullName evidence="5">LuxR family transcriptional regulator</fullName>
    </submittedName>
</protein>
<keyword evidence="2" id="KW-0238">DNA-binding</keyword>
<dbReference type="Pfam" id="PF03472">
    <property type="entry name" value="Autoind_bind"/>
    <property type="match status" value="1"/>
</dbReference>
<dbReference type="InterPro" id="IPR000792">
    <property type="entry name" value="Tscrpt_reg_LuxR_C"/>
</dbReference>
<dbReference type="InterPro" id="IPR036693">
    <property type="entry name" value="TF_LuxR_autoind-bd_dom_sf"/>
</dbReference>
<comment type="caution">
    <text evidence="5">The sequence shown here is derived from an EMBL/GenBank/DDBJ whole genome shotgun (WGS) entry which is preliminary data.</text>
</comment>
<dbReference type="RefSeq" id="WP_283424801.1">
    <property type="nucleotide sequence ID" value="NZ_FXTY01000002.1"/>
</dbReference>
<dbReference type="CDD" id="cd06170">
    <property type="entry name" value="LuxR_C_like"/>
    <property type="match status" value="1"/>
</dbReference>
<keyword evidence="1" id="KW-0805">Transcription regulation</keyword>
<evidence type="ECO:0000259" key="4">
    <source>
        <dbReference type="PROSITE" id="PS50043"/>
    </source>
</evidence>
<accession>A0ABY1NHJ2</accession>
<proteinExistence type="predicted"/>
<name>A0ABY1NHJ2_9RHOB</name>
<dbReference type="SUPFAM" id="SSF75516">
    <property type="entry name" value="Pheromone-binding domain of LuxR-like quorum-sensing transcription factors"/>
    <property type="match status" value="1"/>
</dbReference>
<evidence type="ECO:0000256" key="3">
    <source>
        <dbReference type="ARBA" id="ARBA00023163"/>
    </source>
</evidence>
<sequence length="254" mass="28732">MDDTIDYIEEVMNQTSLEALWDLHCAKLSTLGFDKIIYGYTNYRSGMSLGDVADFFILSTYDRDYIDQFIGGGLYFNGPMMKWTLENTGAQSWRLAREAYEADELTEKQRAVFEFNQAYGLVAGYTVSFPTVSSRTKGAISLGAREGVTQEALDALWEKRGREITMINNVAHLKIQSLPYANPERELTNRQREVLEWVGDGKTIQDIALLIGRTPATVEKHLRLARDAMNVETTAQALLKASFMKQIYLLEGPN</sequence>
<dbReference type="InterPro" id="IPR013249">
    <property type="entry name" value="RNA_pol_sigma70_r4_t2"/>
</dbReference>
<dbReference type="InterPro" id="IPR016032">
    <property type="entry name" value="Sig_transdc_resp-reg_C-effctor"/>
</dbReference>
<dbReference type="PROSITE" id="PS50043">
    <property type="entry name" value="HTH_LUXR_2"/>
    <property type="match status" value="1"/>
</dbReference>
<gene>
    <name evidence="5" type="ORF">SAMN06265373_10232</name>
</gene>
<keyword evidence="6" id="KW-1185">Reference proteome</keyword>
<evidence type="ECO:0000256" key="1">
    <source>
        <dbReference type="ARBA" id="ARBA00023015"/>
    </source>
</evidence>
<evidence type="ECO:0000313" key="6">
    <source>
        <dbReference type="Proteomes" id="UP001157961"/>
    </source>
</evidence>
<keyword evidence="3" id="KW-0804">Transcription</keyword>
<dbReference type="InterPro" id="IPR005143">
    <property type="entry name" value="TF_LuxR_autoind-bd_dom"/>
</dbReference>
<organism evidence="5 6">
    <name type="scientific">Shimia sagamensis</name>
    <dbReference type="NCBI Taxonomy" id="1566352"/>
    <lineage>
        <taxon>Bacteria</taxon>
        <taxon>Pseudomonadati</taxon>
        <taxon>Pseudomonadota</taxon>
        <taxon>Alphaproteobacteria</taxon>
        <taxon>Rhodobacterales</taxon>
        <taxon>Roseobacteraceae</taxon>
    </lineage>
</organism>
<dbReference type="EMBL" id="FXTY01000002">
    <property type="protein sequence ID" value="SMP09888.1"/>
    <property type="molecule type" value="Genomic_DNA"/>
</dbReference>
<reference evidence="5 6" key="1">
    <citation type="submission" date="2017-05" db="EMBL/GenBank/DDBJ databases">
        <authorList>
            <person name="Varghese N."/>
            <person name="Submissions S."/>
        </authorList>
    </citation>
    <scope>NUCLEOTIDE SEQUENCE [LARGE SCALE GENOMIC DNA]</scope>
    <source>
        <strain evidence="5 6">DSM 29734</strain>
    </source>
</reference>
<dbReference type="Pfam" id="PF08281">
    <property type="entry name" value="Sigma70_r4_2"/>
    <property type="match status" value="1"/>
</dbReference>
<dbReference type="Gene3D" id="1.10.10.10">
    <property type="entry name" value="Winged helix-like DNA-binding domain superfamily/Winged helix DNA-binding domain"/>
    <property type="match status" value="1"/>
</dbReference>
<evidence type="ECO:0000313" key="5">
    <source>
        <dbReference type="EMBL" id="SMP09888.1"/>
    </source>
</evidence>
<dbReference type="SUPFAM" id="SSF46894">
    <property type="entry name" value="C-terminal effector domain of the bipartite response regulators"/>
    <property type="match status" value="1"/>
</dbReference>
<evidence type="ECO:0000256" key="2">
    <source>
        <dbReference type="ARBA" id="ARBA00023125"/>
    </source>
</evidence>
<dbReference type="Proteomes" id="UP001157961">
    <property type="component" value="Unassembled WGS sequence"/>
</dbReference>
<dbReference type="InterPro" id="IPR036388">
    <property type="entry name" value="WH-like_DNA-bd_sf"/>
</dbReference>